<keyword evidence="5" id="KW-1185">Reference proteome</keyword>
<organism evidence="4 5">
    <name type="scientific">Neobacillus paridis</name>
    <dbReference type="NCBI Taxonomy" id="2803862"/>
    <lineage>
        <taxon>Bacteria</taxon>
        <taxon>Bacillati</taxon>
        <taxon>Bacillota</taxon>
        <taxon>Bacilli</taxon>
        <taxon>Bacillales</taxon>
        <taxon>Bacillaceae</taxon>
        <taxon>Neobacillus</taxon>
    </lineage>
</organism>
<feature type="domain" description="Signal transduction histidine kinase internal region" evidence="3">
    <location>
        <begin position="57"/>
        <end position="133"/>
    </location>
</feature>
<dbReference type="PANTHER" id="PTHR34220">
    <property type="entry name" value="SENSOR HISTIDINE KINASE YPDA"/>
    <property type="match status" value="1"/>
</dbReference>
<feature type="domain" description="Histidine kinase/HSP90-like ATPase" evidence="2">
    <location>
        <begin position="152"/>
        <end position="244"/>
    </location>
</feature>
<keyword evidence="1" id="KW-0812">Transmembrane</keyword>
<proteinExistence type="predicted"/>
<dbReference type="PANTHER" id="PTHR34220:SF7">
    <property type="entry name" value="SENSOR HISTIDINE KINASE YPDA"/>
    <property type="match status" value="1"/>
</dbReference>
<dbReference type="EMBL" id="JAESWB010000362">
    <property type="protein sequence ID" value="MBL4954704.1"/>
    <property type="molecule type" value="Genomic_DNA"/>
</dbReference>
<name>A0ABS1TVC1_9BACI</name>
<dbReference type="Gene3D" id="3.30.565.10">
    <property type="entry name" value="Histidine kinase-like ATPase, C-terminal domain"/>
    <property type="match status" value="1"/>
</dbReference>
<evidence type="ECO:0000259" key="2">
    <source>
        <dbReference type="Pfam" id="PF02518"/>
    </source>
</evidence>
<keyword evidence="1" id="KW-1133">Transmembrane helix</keyword>
<keyword evidence="1" id="KW-0472">Membrane</keyword>
<protein>
    <submittedName>
        <fullName evidence="4">Histidine kinase</fullName>
    </submittedName>
</protein>
<dbReference type="Pfam" id="PF02518">
    <property type="entry name" value="HATPase_c"/>
    <property type="match status" value="1"/>
</dbReference>
<feature type="transmembrane region" description="Helical" evidence="1">
    <location>
        <begin position="6"/>
        <end position="28"/>
    </location>
</feature>
<dbReference type="GO" id="GO:0016301">
    <property type="term" value="F:kinase activity"/>
    <property type="evidence" value="ECO:0007669"/>
    <property type="project" value="UniProtKB-KW"/>
</dbReference>
<dbReference type="Pfam" id="PF06580">
    <property type="entry name" value="His_kinase"/>
    <property type="match status" value="1"/>
</dbReference>
<comment type="caution">
    <text evidence="4">The sequence shown here is derived from an EMBL/GenBank/DDBJ whole genome shotgun (WGS) entry which is preliminary data.</text>
</comment>
<dbReference type="Proteomes" id="UP000623967">
    <property type="component" value="Unassembled WGS sequence"/>
</dbReference>
<dbReference type="RefSeq" id="WP_202655941.1">
    <property type="nucleotide sequence ID" value="NZ_JAESWB010000362.1"/>
</dbReference>
<dbReference type="SUPFAM" id="SSF55874">
    <property type="entry name" value="ATPase domain of HSP90 chaperone/DNA topoisomerase II/histidine kinase"/>
    <property type="match status" value="1"/>
</dbReference>
<gene>
    <name evidence="4" type="ORF">JK635_21330</name>
</gene>
<dbReference type="InterPro" id="IPR036890">
    <property type="entry name" value="HATPase_C_sf"/>
</dbReference>
<sequence>MLSYESFFLIILISIIGPVIGLVALIFYNMLEKRVYLLQVQNKQILLEKELETSRYLQLNQQIQPHFLFNALNSIYGLIRLQKYETLTKSFEYLVLFIRTKYMNKELLCPLEKEVTHTKYYLEIQKLRFGDRLKIIWQLDQDLNQALIIPYLLQSLAENAFKHGIEMIEREAILEITIKKIQKRKIQISVKDNGPGFQLDPFIDDQAGVGMKNIKKRLQLIFGENASITVKLGKGGSVSIVLPLIYKMEEMSSESIALR</sequence>
<accession>A0ABS1TVC1</accession>
<evidence type="ECO:0000313" key="5">
    <source>
        <dbReference type="Proteomes" id="UP000623967"/>
    </source>
</evidence>
<dbReference type="InterPro" id="IPR050640">
    <property type="entry name" value="Bact_2-comp_sensor_kinase"/>
</dbReference>
<keyword evidence="4" id="KW-0808">Transferase</keyword>
<keyword evidence="4" id="KW-0418">Kinase</keyword>
<dbReference type="InterPro" id="IPR003594">
    <property type="entry name" value="HATPase_dom"/>
</dbReference>
<reference evidence="4 5" key="1">
    <citation type="submission" date="2021-01" db="EMBL/GenBank/DDBJ databases">
        <title>Genome public.</title>
        <authorList>
            <person name="Liu C."/>
            <person name="Sun Q."/>
        </authorList>
    </citation>
    <scope>NUCLEOTIDE SEQUENCE [LARGE SCALE GENOMIC DNA]</scope>
    <source>
        <strain evidence="4 5">YIM B02564</strain>
    </source>
</reference>
<evidence type="ECO:0000259" key="3">
    <source>
        <dbReference type="Pfam" id="PF06580"/>
    </source>
</evidence>
<evidence type="ECO:0000313" key="4">
    <source>
        <dbReference type="EMBL" id="MBL4954704.1"/>
    </source>
</evidence>
<dbReference type="InterPro" id="IPR010559">
    <property type="entry name" value="Sig_transdc_His_kin_internal"/>
</dbReference>
<evidence type="ECO:0000256" key="1">
    <source>
        <dbReference type="SAM" id="Phobius"/>
    </source>
</evidence>